<dbReference type="SUPFAM" id="SSF140453">
    <property type="entry name" value="EsxAB dimer-like"/>
    <property type="match status" value="1"/>
</dbReference>
<keyword evidence="2" id="KW-1185">Reference proteome</keyword>
<proteinExistence type="predicted"/>
<gene>
    <name evidence="1" type="ORF">ACFYXQ_46260</name>
</gene>
<evidence type="ECO:0000313" key="2">
    <source>
        <dbReference type="Proteomes" id="UP001601992"/>
    </source>
</evidence>
<dbReference type="Gene3D" id="1.10.287.1060">
    <property type="entry name" value="ESAT-6-like"/>
    <property type="match status" value="1"/>
</dbReference>
<dbReference type="Proteomes" id="UP001601992">
    <property type="component" value="Unassembled WGS sequence"/>
</dbReference>
<protein>
    <submittedName>
        <fullName evidence="1">WXG100 family type VII secretion target</fullName>
    </submittedName>
</protein>
<reference evidence="1 2" key="1">
    <citation type="submission" date="2024-10" db="EMBL/GenBank/DDBJ databases">
        <title>The Natural Products Discovery Center: Release of the First 8490 Sequenced Strains for Exploring Actinobacteria Biosynthetic Diversity.</title>
        <authorList>
            <person name="Kalkreuter E."/>
            <person name="Kautsar S.A."/>
            <person name="Yang D."/>
            <person name="Bader C.D."/>
            <person name="Teijaro C.N."/>
            <person name="Fluegel L."/>
            <person name="Davis C.M."/>
            <person name="Simpson J.R."/>
            <person name="Lauterbach L."/>
            <person name="Steele A.D."/>
            <person name="Gui C."/>
            <person name="Meng S."/>
            <person name="Li G."/>
            <person name="Viehrig K."/>
            <person name="Ye F."/>
            <person name="Su P."/>
            <person name="Kiefer A.F."/>
            <person name="Nichols A."/>
            <person name="Cepeda A.J."/>
            <person name="Yan W."/>
            <person name="Fan B."/>
            <person name="Jiang Y."/>
            <person name="Adhikari A."/>
            <person name="Zheng C.-J."/>
            <person name="Schuster L."/>
            <person name="Cowan T.M."/>
            <person name="Smanski M.J."/>
            <person name="Chevrette M.G."/>
            <person name="De Carvalho L.P.S."/>
            <person name="Shen B."/>
        </authorList>
    </citation>
    <scope>NUCLEOTIDE SEQUENCE [LARGE SCALE GENOMIC DNA]</scope>
    <source>
        <strain evidence="1 2">NPDC002593</strain>
    </source>
</reference>
<accession>A0ABW6SFX0</accession>
<comment type="caution">
    <text evidence="1">The sequence shown here is derived from an EMBL/GenBank/DDBJ whole genome shotgun (WGS) entry which is preliminary data.</text>
</comment>
<dbReference type="EMBL" id="JBIAQY010000040">
    <property type="protein sequence ID" value="MFF3575160.1"/>
    <property type="molecule type" value="Genomic_DNA"/>
</dbReference>
<organism evidence="1 2">
    <name type="scientific">Nocardia jiangxiensis</name>
    <dbReference type="NCBI Taxonomy" id="282685"/>
    <lineage>
        <taxon>Bacteria</taxon>
        <taxon>Bacillati</taxon>
        <taxon>Actinomycetota</taxon>
        <taxon>Actinomycetes</taxon>
        <taxon>Mycobacteriales</taxon>
        <taxon>Nocardiaceae</taxon>
        <taxon>Nocardia</taxon>
    </lineage>
</organism>
<dbReference type="InterPro" id="IPR036689">
    <property type="entry name" value="ESAT-6-like_sf"/>
</dbReference>
<evidence type="ECO:0000313" key="1">
    <source>
        <dbReference type="EMBL" id="MFF3575160.1"/>
    </source>
</evidence>
<sequence length="110" mass="11415">MTPDGGTPDLSVVPTEIAAVGKYAYDLADVLHAALVSAGREVEILTKGSWRSTASDSFAKGWFECQGSGQKIFAALTTMASTLGATAKSYDAQDNQFAAEVSSLDLPPIG</sequence>
<name>A0ABW6SFX0_9NOCA</name>
<dbReference type="RefSeq" id="WP_040829486.1">
    <property type="nucleotide sequence ID" value="NZ_JBIAQY010000040.1"/>
</dbReference>
<dbReference type="Pfam" id="PF06013">
    <property type="entry name" value="WXG100"/>
    <property type="match status" value="1"/>
</dbReference>
<dbReference type="InterPro" id="IPR010310">
    <property type="entry name" value="T7SS_ESAT-6-like"/>
</dbReference>